<dbReference type="EMBL" id="CAJNOR010000307">
    <property type="protein sequence ID" value="CAF0874993.1"/>
    <property type="molecule type" value="Genomic_DNA"/>
</dbReference>
<reference evidence="2" key="1">
    <citation type="submission" date="2021-02" db="EMBL/GenBank/DDBJ databases">
        <authorList>
            <person name="Nowell W R."/>
        </authorList>
    </citation>
    <scope>NUCLEOTIDE SEQUENCE</scope>
</reference>
<evidence type="ECO:0000313" key="2">
    <source>
        <dbReference type="EMBL" id="CAF0874993.1"/>
    </source>
</evidence>
<evidence type="ECO:0000313" key="3">
    <source>
        <dbReference type="Proteomes" id="UP000663828"/>
    </source>
</evidence>
<feature type="transmembrane region" description="Helical" evidence="1">
    <location>
        <begin position="12"/>
        <end position="32"/>
    </location>
</feature>
<dbReference type="Proteomes" id="UP000663828">
    <property type="component" value="Unassembled WGS sequence"/>
</dbReference>
<keyword evidence="1" id="KW-0472">Membrane</keyword>
<accession>A0A813XLM0</accession>
<keyword evidence="1" id="KW-1133">Transmembrane helix</keyword>
<keyword evidence="3" id="KW-1185">Reference proteome</keyword>
<comment type="caution">
    <text evidence="2">The sequence shown here is derived from an EMBL/GenBank/DDBJ whole genome shotgun (WGS) entry which is preliminary data.</text>
</comment>
<protein>
    <submittedName>
        <fullName evidence="2">Uncharacterized protein</fullName>
    </submittedName>
</protein>
<gene>
    <name evidence="2" type="ORF">XAT740_LOCUS6692</name>
</gene>
<organism evidence="2 3">
    <name type="scientific">Adineta ricciae</name>
    <name type="common">Rotifer</name>
    <dbReference type="NCBI Taxonomy" id="249248"/>
    <lineage>
        <taxon>Eukaryota</taxon>
        <taxon>Metazoa</taxon>
        <taxon>Spiralia</taxon>
        <taxon>Gnathifera</taxon>
        <taxon>Rotifera</taxon>
        <taxon>Eurotatoria</taxon>
        <taxon>Bdelloidea</taxon>
        <taxon>Adinetida</taxon>
        <taxon>Adinetidae</taxon>
        <taxon>Adineta</taxon>
    </lineage>
</organism>
<proteinExistence type="predicted"/>
<dbReference type="AlphaFoldDB" id="A0A813XLM0"/>
<sequence length="285" mass="32823">MSISQTNRACQFIGLLGLLIIIVYLAADHGLLSHVKPIPTVQMQSKSVVMRPRAYIITADCYSARFNATKQNVERAFPNFFEVVCFLAIPLNDSRILFPSSATLFRKWASNLLAFVELWTYEIPKHSAQNDLQWSFIFEDDVNFYDLSKVFLKNYISPLQEMMSHPDVHLKDGFFYLGICDPKYNNDTQTIVLKDTNNSVISKRNYGYCLHATAITAKRSRIFWGEIASYRPNANEKSLDYQLREFSMRSKSYFYTFGSNLHYPPGTGHFGVAFQDRGKFWSTVT</sequence>
<keyword evidence="1" id="KW-0812">Transmembrane</keyword>
<name>A0A813XLM0_ADIRI</name>
<evidence type="ECO:0000256" key="1">
    <source>
        <dbReference type="SAM" id="Phobius"/>
    </source>
</evidence>